<gene>
    <name evidence="1" type="ORF">SA3R_17505</name>
</gene>
<evidence type="ECO:0000313" key="2">
    <source>
        <dbReference type="Proteomes" id="UP000071979"/>
    </source>
</evidence>
<keyword evidence="1" id="KW-0131">Cell cycle</keyword>
<proteinExistence type="predicted"/>
<dbReference type="Gene3D" id="3.40.50.300">
    <property type="entry name" value="P-loop containing nucleotide triphosphate hydrolases"/>
    <property type="match status" value="1"/>
</dbReference>
<dbReference type="AlphaFoldDB" id="A0A8E1RVV2"/>
<protein>
    <submittedName>
        <fullName evidence="1">Cell division protein ZipA</fullName>
    </submittedName>
</protein>
<reference evidence="1 2" key="1">
    <citation type="journal article" date="2016" name="Front. Microbiol.">
        <title>Genomic Resource of Rice Seed Associated Bacteria.</title>
        <authorList>
            <person name="Midha S."/>
            <person name="Bansal K."/>
            <person name="Sharma S."/>
            <person name="Kumar N."/>
            <person name="Patil P.P."/>
            <person name="Chaudhry V."/>
            <person name="Patil P.B."/>
        </authorList>
    </citation>
    <scope>NUCLEOTIDE SEQUENCE [LARGE SCALE GENOMIC DNA]</scope>
    <source>
        <strain evidence="1 2">SA3</strain>
    </source>
</reference>
<dbReference type="InterPro" id="IPR027417">
    <property type="entry name" value="P-loop_NTPase"/>
</dbReference>
<dbReference type="Proteomes" id="UP000071979">
    <property type="component" value="Unassembled WGS sequence"/>
</dbReference>
<evidence type="ECO:0000313" key="1">
    <source>
        <dbReference type="EMBL" id="KTS66272.1"/>
    </source>
</evidence>
<sequence length="169" mass="18438">MNTTDVASPEKATLHLLCGKIASGKSTLSAKLGAAPHTLIISEDRWLAALYADEMHSVADYVQYSSKLRNAMKPHLVSLLNAGMSVVLDFPANTPASREWMMSIIKASGAANHLHFLNVPDEVCKSRLRARNAAGTHDFAASDEQFEIISRYFSAPAADEGFNIIEYRS</sequence>
<comment type="caution">
    <text evidence="1">The sequence shown here is derived from an EMBL/GenBank/DDBJ whole genome shotgun (WGS) entry which is preliminary data.</text>
</comment>
<dbReference type="GO" id="GO:0051301">
    <property type="term" value="P:cell division"/>
    <property type="evidence" value="ECO:0007669"/>
    <property type="project" value="UniProtKB-KW"/>
</dbReference>
<dbReference type="EMBL" id="LDSE01000031">
    <property type="protein sequence ID" value="KTS66272.1"/>
    <property type="molecule type" value="Genomic_DNA"/>
</dbReference>
<dbReference type="Pfam" id="PF13671">
    <property type="entry name" value="AAA_33"/>
    <property type="match status" value="1"/>
</dbReference>
<dbReference type="RefSeq" id="WP_058776166.1">
    <property type="nucleotide sequence ID" value="NZ_LDSD01000014.1"/>
</dbReference>
<accession>A0A8E1RVV2</accession>
<dbReference type="SUPFAM" id="SSF52540">
    <property type="entry name" value="P-loop containing nucleoside triphosphate hydrolases"/>
    <property type="match status" value="1"/>
</dbReference>
<name>A0A8E1RVV2_9GAMM</name>
<organism evidence="1 2">
    <name type="scientific">Pantoea dispersa</name>
    <dbReference type="NCBI Taxonomy" id="59814"/>
    <lineage>
        <taxon>Bacteria</taxon>
        <taxon>Pseudomonadati</taxon>
        <taxon>Pseudomonadota</taxon>
        <taxon>Gammaproteobacteria</taxon>
        <taxon>Enterobacterales</taxon>
        <taxon>Erwiniaceae</taxon>
        <taxon>Pantoea</taxon>
    </lineage>
</organism>
<keyword evidence="1" id="KW-0132">Cell division</keyword>